<comment type="caution">
    <text evidence="2">The sequence shown here is derived from an EMBL/GenBank/DDBJ whole genome shotgun (WGS) entry which is preliminary data.</text>
</comment>
<protein>
    <submittedName>
        <fullName evidence="2">Uncharacterized protein</fullName>
    </submittedName>
</protein>
<dbReference type="OrthoDB" id="5653138at2"/>
<dbReference type="PATRIC" id="fig|40335.7.peg.2220"/>
<name>A0A0W0ZYQ8_9GAMM</name>
<evidence type="ECO:0000256" key="1">
    <source>
        <dbReference type="SAM" id="Coils"/>
    </source>
</evidence>
<dbReference type="STRING" id="40335.Ltuc_2086"/>
<reference evidence="2 3" key="1">
    <citation type="submission" date="2015-11" db="EMBL/GenBank/DDBJ databases">
        <title>Genomic analysis of 38 Legionella species identifies large and diverse effector repertoires.</title>
        <authorList>
            <person name="Burstein D."/>
            <person name="Amaro F."/>
            <person name="Zusman T."/>
            <person name="Lifshitz Z."/>
            <person name="Cohen O."/>
            <person name="Gilbert J.A."/>
            <person name="Pupko T."/>
            <person name="Shuman H.A."/>
            <person name="Segal G."/>
        </authorList>
    </citation>
    <scope>NUCLEOTIDE SEQUENCE [LARGE SCALE GENOMIC DNA]</scope>
    <source>
        <strain evidence="2 3">ATCC 49180</strain>
    </source>
</reference>
<organism evidence="2 3">
    <name type="scientific">Legionella tucsonensis</name>
    <dbReference type="NCBI Taxonomy" id="40335"/>
    <lineage>
        <taxon>Bacteria</taxon>
        <taxon>Pseudomonadati</taxon>
        <taxon>Pseudomonadota</taxon>
        <taxon>Gammaproteobacteria</taxon>
        <taxon>Legionellales</taxon>
        <taxon>Legionellaceae</taxon>
        <taxon>Legionella</taxon>
    </lineage>
</organism>
<dbReference type="EMBL" id="LNZA01000001">
    <property type="protein sequence ID" value="KTD74239.1"/>
    <property type="molecule type" value="Genomic_DNA"/>
</dbReference>
<accession>A0A0W0ZYQ8</accession>
<evidence type="ECO:0000313" key="3">
    <source>
        <dbReference type="Proteomes" id="UP000054693"/>
    </source>
</evidence>
<dbReference type="Proteomes" id="UP000054693">
    <property type="component" value="Unassembled WGS sequence"/>
</dbReference>
<proteinExistence type="predicted"/>
<dbReference type="RefSeq" id="WP_058521207.1">
    <property type="nucleotide sequence ID" value="NZ_CAAAIP010000006.1"/>
</dbReference>
<feature type="coiled-coil region" evidence="1">
    <location>
        <begin position="71"/>
        <end position="98"/>
    </location>
</feature>
<gene>
    <name evidence="2" type="ORF">Ltuc_2086</name>
</gene>
<sequence length="337" mass="39073">MEGKIENLVKPPTLSLFEFKTKFTDHMKVCAIFKLNSEKRIAELELNNDHNALIELYEQMMVTVRGKIAVYQEKLKEAECYEENRESLQERITNEIASQNRYLEKLQLQLLQIKSLKFLFSLSLFELFQEALKNKSSALLIIKNPTLIAKISNDQMILMTHQDAEIIKSLASIVATREYTFTTHNIFAALKQQVQTESDKGFLVEKENAAIRDLLLKINNYLDKKIEKAVKENNNPWALGYFGSRHQLDRGNKKVSVPHGIYELKGHLDQLDKIPASDILIKMQNTLQIKYADRNDKSLLQQFKRLISYLFGYAQSEETIKEYEYLEQVSIGKQSIS</sequence>
<dbReference type="AlphaFoldDB" id="A0A0W0ZYQ8"/>
<keyword evidence="1" id="KW-0175">Coiled coil</keyword>
<keyword evidence="3" id="KW-1185">Reference proteome</keyword>
<evidence type="ECO:0000313" key="2">
    <source>
        <dbReference type="EMBL" id="KTD74239.1"/>
    </source>
</evidence>